<keyword evidence="4 6" id="KW-0067">ATP-binding</keyword>
<evidence type="ECO:0000313" key="10">
    <source>
        <dbReference type="EMBL" id="CAK9198317.1"/>
    </source>
</evidence>
<dbReference type="SMART" id="SM00490">
    <property type="entry name" value="HELICc"/>
    <property type="match status" value="1"/>
</dbReference>
<comment type="function">
    <text evidence="6">RNA helicase.</text>
</comment>
<dbReference type="CDD" id="cd00268">
    <property type="entry name" value="DEADc"/>
    <property type="match status" value="1"/>
</dbReference>
<evidence type="ECO:0000256" key="4">
    <source>
        <dbReference type="ARBA" id="ARBA00022840"/>
    </source>
</evidence>
<dbReference type="InterPro" id="IPR044742">
    <property type="entry name" value="DEAD/DEAH_RhlB"/>
</dbReference>
<evidence type="ECO:0000259" key="9">
    <source>
        <dbReference type="PROSITE" id="PS51194"/>
    </source>
</evidence>
<gene>
    <name evidence="10" type="ORF">CSSPTR1EN2_LOCUS4376</name>
</gene>
<evidence type="ECO:0000256" key="6">
    <source>
        <dbReference type="RuleBase" id="RU365068"/>
    </source>
</evidence>
<dbReference type="SMART" id="SM00487">
    <property type="entry name" value="DEXDc"/>
    <property type="match status" value="1"/>
</dbReference>
<dbReference type="PROSITE" id="PS51192">
    <property type="entry name" value="HELICASE_ATP_BIND_1"/>
    <property type="match status" value="1"/>
</dbReference>
<feature type="region of interest" description="Disordered" evidence="7">
    <location>
        <begin position="369"/>
        <end position="401"/>
    </location>
</feature>
<evidence type="ECO:0000256" key="7">
    <source>
        <dbReference type="SAM" id="MobiDB-lite"/>
    </source>
</evidence>
<organism evidence="10 11">
    <name type="scientific">Sphagnum troendelagicum</name>
    <dbReference type="NCBI Taxonomy" id="128251"/>
    <lineage>
        <taxon>Eukaryota</taxon>
        <taxon>Viridiplantae</taxon>
        <taxon>Streptophyta</taxon>
        <taxon>Embryophyta</taxon>
        <taxon>Bryophyta</taxon>
        <taxon>Sphagnophytina</taxon>
        <taxon>Sphagnopsida</taxon>
        <taxon>Sphagnales</taxon>
        <taxon>Sphagnaceae</taxon>
        <taxon>Sphagnum</taxon>
    </lineage>
</organism>
<dbReference type="Gene3D" id="3.40.50.300">
    <property type="entry name" value="P-loop containing nucleotide triphosphate hydrolases"/>
    <property type="match status" value="2"/>
</dbReference>
<evidence type="ECO:0000313" key="11">
    <source>
        <dbReference type="Proteomes" id="UP001497512"/>
    </source>
</evidence>
<dbReference type="InterPro" id="IPR001650">
    <property type="entry name" value="Helicase_C-like"/>
</dbReference>
<keyword evidence="3 6" id="KW-0347">Helicase</keyword>
<sequence>MALRTTHQRLLGFAAGGGCCGCSCWRFVATLCSRTSLSSSSGGACCHAGVKRISSMMELLSTSFQPFLMSSQSGTSFRFPAERDRFGVCRPSGGGFSLHSLSKDSSFSVSSLALKLKPKTGRRGVLELSRAVSVAAAVTARSPETDLFLADPSITWKSLGLSQELTKALLQIDLQQPSLIQAASIPLILSTGDVIVAAETGSGKTHAYLVPLIHKLLQSQNAANEAEKLRPGEYARRSHHFALILCPNATLCQQVADMANALASSAGEPLLQVAIICGGQGWPISPPDMVIATPAALINNLFAFDPRRRRRSAFIRDVRFVVLDEADMLLGGAFIRQVGRLIDMFRLEEKQLSRDWELEKVQGIGTTKEFQPWTDFQPTEDAEVDTGSSDSEEEEAEMERRGDWLKARKAYKRSKQYIFVAATLPQAGKRTPGAVLRQKFPEASWVNGHLLHCHNPRLEHQWVEVTEDSRIPALLEAVGMKGTLLESDPTISHRTMVFANSVESVDGIWRVLERAGVKSKRYHRDLPLDERAESLQVFEQDGGLLICTDSAARGLDIPNIGHVIQAEFASSAVEFLHRVGRTARAGRPGKVTSLFTDSNRHLVNAVREAVTTASPVEGAFSRKRSFRRKIKKYGAHQGGSMDMKMIDITGDNCGHAPIEAFACGTLVDSLSVRSIVVWQVCSAEKLHCNCGLCSVSQ</sequence>
<name>A0ABP0TJL4_9BRYO</name>
<dbReference type="EC" id="3.6.4.13" evidence="6"/>
<reference evidence="10" key="1">
    <citation type="submission" date="2024-02" db="EMBL/GenBank/DDBJ databases">
        <authorList>
            <consortium name="ELIXIR-Norway"/>
            <consortium name="Elixir Norway"/>
        </authorList>
    </citation>
    <scope>NUCLEOTIDE SEQUENCE</scope>
</reference>
<comment type="domain">
    <text evidence="6">The Q motif is unique to and characteristic of the DEAD box family of RNA helicases and controls ATP binding and hydrolysis.</text>
</comment>
<feature type="compositionally biased region" description="Acidic residues" evidence="7">
    <location>
        <begin position="378"/>
        <end position="397"/>
    </location>
</feature>
<evidence type="ECO:0000256" key="2">
    <source>
        <dbReference type="ARBA" id="ARBA00022801"/>
    </source>
</evidence>
<dbReference type="InterPro" id="IPR011545">
    <property type="entry name" value="DEAD/DEAH_box_helicase_dom"/>
</dbReference>
<comment type="catalytic activity">
    <reaction evidence="6">
        <text>ATP + H2O = ADP + phosphate + H(+)</text>
        <dbReference type="Rhea" id="RHEA:13065"/>
        <dbReference type="ChEBI" id="CHEBI:15377"/>
        <dbReference type="ChEBI" id="CHEBI:15378"/>
        <dbReference type="ChEBI" id="CHEBI:30616"/>
        <dbReference type="ChEBI" id="CHEBI:43474"/>
        <dbReference type="ChEBI" id="CHEBI:456216"/>
        <dbReference type="EC" id="3.6.4.13"/>
    </reaction>
</comment>
<dbReference type="Proteomes" id="UP001497512">
    <property type="component" value="Chromosome 12"/>
</dbReference>
<feature type="domain" description="Helicase ATP-binding" evidence="8">
    <location>
        <begin position="185"/>
        <end position="442"/>
    </location>
</feature>
<dbReference type="SUPFAM" id="SSF52540">
    <property type="entry name" value="P-loop containing nucleoside triphosphate hydrolases"/>
    <property type="match status" value="1"/>
</dbReference>
<evidence type="ECO:0000256" key="1">
    <source>
        <dbReference type="ARBA" id="ARBA00022741"/>
    </source>
</evidence>
<accession>A0ABP0TJL4</accession>
<protein>
    <recommendedName>
        <fullName evidence="6">ATP-dependent RNA helicase</fullName>
        <ecNumber evidence="6">3.6.4.13</ecNumber>
    </recommendedName>
</protein>
<dbReference type="Pfam" id="PF00270">
    <property type="entry name" value="DEAD"/>
    <property type="match status" value="1"/>
</dbReference>
<dbReference type="InterPro" id="IPR014001">
    <property type="entry name" value="Helicase_ATP-bd"/>
</dbReference>
<keyword evidence="1 6" id="KW-0547">Nucleotide-binding</keyword>
<dbReference type="Pfam" id="PF00271">
    <property type="entry name" value="Helicase_C"/>
    <property type="match status" value="1"/>
</dbReference>
<keyword evidence="5 6" id="KW-0694">RNA-binding</keyword>
<feature type="domain" description="Helicase C-terminal" evidence="9">
    <location>
        <begin position="483"/>
        <end position="627"/>
    </location>
</feature>
<keyword evidence="2 6" id="KW-0378">Hydrolase</keyword>
<dbReference type="InterPro" id="IPR027417">
    <property type="entry name" value="P-loop_NTPase"/>
</dbReference>
<evidence type="ECO:0000256" key="3">
    <source>
        <dbReference type="ARBA" id="ARBA00022806"/>
    </source>
</evidence>
<evidence type="ECO:0000259" key="8">
    <source>
        <dbReference type="PROSITE" id="PS51192"/>
    </source>
</evidence>
<dbReference type="PANTHER" id="PTHR24031">
    <property type="entry name" value="RNA HELICASE"/>
    <property type="match status" value="1"/>
</dbReference>
<proteinExistence type="inferred from homology"/>
<keyword evidence="11" id="KW-1185">Reference proteome</keyword>
<comment type="similarity">
    <text evidence="6">Belongs to the DEAD box helicase family.</text>
</comment>
<dbReference type="EMBL" id="OZ019904">
    <property type="protein sequence ID" value="CAK9198317.1"/>
    <property type="molecule type" value="Genomic_DNA"/>
</dbReference>
<dbReference type="CDD" id="cd18787">
    <property type="entry name" value="SF2_C_DEAD"/>
    <property type="match status" value="1"/>
</dbReference>
<evidence type="ECO:0000256" key="5">
    <source>
        <dbReference type="ARBA" id="ARBA00022884"/>
    </source>
</evidence>
<dbReference type="PROSITE" id="PS51194">
    <property type="entry name" value="HELICASE_CTER"/>
    <property type="match status" value="1"/>
</dbReference>